<reference evidence="10" key="1">
    <citation type="submission" date="2017-02" db="UniProtKB">
        <authorList>
            <consortium name="WormBaseParasite"/>
        </authorList>
    </citation>
    <scope>IDENTIFICATION</scope>
</reference>
<comment type="subcellular location">
    <subcellularLocation>
        <location evidence="1">Nucleus</location>
        <location evidence="1">Nucleolus</location>
    </subcellularLocation>
    <subcellularLocation>
        <location evidence="2">Nucleus</location>
        <location evidence="2">Nucleoplasm</location>
    </subcellularLocation>
</comment>
<keyword evidence="7" id="KW-0175">Coiled coil</keyword>
<evidence type="ECO:0000313" key="10">
    <source>
        <dbReference type="WBParaSite" id="TCLT_0000854301-mRNA-1"/>
    </source>
</evidence>
<comment type="similarity">
    <text evidence="3">Belongs to the NOP53 family.</text>
</comment>
<evidence type="ECO:0000313" key="8">
    <source>
        <dbReference type="EMBL" id="VDN06100.1"/>
    </source>
</evidence>
<dbReference type="EMBL" id="UYYF01004647">
    <property type="protein sequence ID" value="VDN06100.1"/>
    <property type="molecule type" value="Genomic_DNA"/>
</dbReference>
<protein>
    <recommendedName>
        <fullName evidence="4">Ribosome biogenesis protein NOP53</fullName>
    </recommendedName>
</protein>
<dbReference type="PANTHER" id="PTHR14211">
    <property type="entry name" value="GLIOMA SUPPRESSOR CANDIDATE REGION GENE 2"/>
    <property type="match status" value="1"/>
</dbReference>
<evidence type="ECO:0000256" key="3">
    <source>
        <dbReference type="ARBA" id="ARBA00008838"/>
    </source>
</evidence>
<dbReference type="GO" id="GO:0005654">
    <property type="term" value="C:nucleoplasm"/>
    <property type="evidence" value="ECO:0007669"/>
    <property type="project" value="UniProtKB-SubCell"/>
</dbReference>
<dbReference type="GO" id="GO:0000027">
    <property type="term" value="P:ribosomal large subunit assembly"/>
    <property type="evidence" value="ECO:0007669"/>
    <property type="project" value="TreeGrafter"/>
</dbReference>
<accession>A0A0N5D689</accession>
<organism evidence="10">
    <name type="scientific">Thelazia callipaeda</name>
    <name type="common">Oriental eyeworm</name>
    <name type="synonym">Parasitic nematode</name>
    <dbReference type="NCBI Taxonomy" id="103827"/>
    <lineage>
        <taxon>Eukaryota</taxon>
        <taxon>Metazoa</taxon>
        <taxon>Ecdysozoa</taxon>
        <taxon>Nematoda</taxon>
        <taxon>Chromadorea</taxon>
        <taxon>Rhabditida</taxon>
        <taxon>Spirurina</taxon>
        <taxon>Spiruromorpha</taxon>
        <taxon>Thelazioidea</taxon>
        <taxon>Thelaziidae</taxon>
        <taxon>Thelazia</taxon>
    </lineage>
</organism>
<dbReference type="AlphaFoldDB" id="A0A0N5D689"/>
<dbReference type="STRING" id="103827.A0A0N5D689"/>
<dbReference type="PIRSF" id="PIRSF017302">
    <property type="entry name" value="Gltscr2"/>
    <property type="match status" value="1"/>
</dbReference>
<name>A0A0N5D689_THECL</name>
<dbReference type="GO" id="GO:0006364">
    <property type="term" value="P:rRNA processing"/>
    <property type="evidence" value="ECO:0007669"/>
    <property type="project" value="TreeGrafter"/>
</dbReference>
<evidence type="ECO:0000256" key="5">
    <source>
        <dbReference type="ARBA" id="ARBA00022517"/>
    </source>
</evidence>
<evidence type="ECO:0000256" key="7">
    <source>
        <dbReference type="SAM" id="Coils"/>
    </source>
</evidence>
<gene>
    <name evidence="8" type="ORF">TCLT_LOCUS8532</name>
</gene>
<dbReference type="WBParaSite" id="TCLT_0000854301-mRNA-1">
    <property type="protein sequence ID" value="TCLT_0000854301-mRNA-1"/>
    <property type="gene ID" value="TCLT_0000854301"/>
</dbReference>
<evidence type="ECO:0000256" key="4">
    <source>
        <dbReference type="ARBA" id="ARBA00018339"/>
    </source>
</evidence>
<evidence type="ECO:0000256" key="1">
    <source>
        <dbReference type="ARBA" id="ARBA00004604"/>
    </source>
</evidence>
<keyword evidence="5" id="KW-0690">Ribosome biogenesis</keyword>
<dbReference type="OrthoDB" id="5072at2759"/>
<evidence type="ECO:0000256" key="6">
    <source>
        <dbReference type="ARBA" id="ARBA00023242"/>
    </source>
</evidence>
<sequence>MESNDIKPFVTTRKNCRISRNKKQYWKKSTKVENVEDSLNESCQINTAESLTEQPQEEIFADKEYYFRVTKKKLPREPRTLKHITSILPHVEVDPTGASYNPPVTKYLVLTFLQQRKATKNKEKRRTKKARRRELLEKKRMELKNKRKFRKKQMHLINSLVLRKFAGTQRLGRGKFVPCEKPVLLPEELPSSLRDVKPQGSILAERVKSWQKRNLLPVAGERRKRMKLKTKLRIKMKEDRKHKQVKLGTTLI</sequence>
<dbReference type="PANTHER" id="PTHR14211:SF7">
    <property type="entry name" value="RIBOSOME BIOGENESIS PROTEIN NOP53"/>
    <property type="match status" value="1"/>
</dbReference>
<reference evidence="8 9" key="2">
    <citation type="submission" date="2018-11" db="EMBL/GenBank/DDBJ databases">
        <authorList>
            <consortium name="Pathogen Informatics"/>
        </authorList>
    </citation>
    <scope>NUCLEOTIDE SEQUENCE [LARGE SCALE GENOMIC DNA]</scope>
</reference>
<dbReference type="Pfam" id="PF07767">
    <property type="entry name" value="Nop53"/>
    <property type="match status" value="1"/>
</dbReference>
<dbReference type="GO" id="GO:0008097">
    <property type="term" value="F:5S rRNA binding"/>
    <property type="evidence" value="ECO:0007669"/>
    <property type="project" value="TreeGrafter"/>
</dbReference>
<proteinExistence type="inferred from homology"/>
<keyword evidence="9" id="KW-1185">Reference proteome</keyword>
<dbReference type="Proteomes" id="UP000276776">
    <property type="component" value="Unassembled WGS sequence"/>
</dbReference>
<evidence type="ECO:0000256" key="2">
    <source>
        <dbReference type="ARBA" id="ARBA00004642"/>
    </source>
</evidence>
<evidence type="ECO:0000313" key="9">
    <source>
        <dbReference type="Proteomes" id="UP000276776"/>
    </source>
</evidence>
<dbReference type="InterPro" id="IPR011687">
    <property type="entry name" value="Nop53/GLTSCR2"/>
</dbReference>
<dbReference type="GO" id="GO:0005730">
    <property type="term" value="C:nucleolus"/>
    <property type="evidence" value="ECO:0007669"/>
    <property type="project" value="UniProtKB-SubCell"/>
</dbReference>
<keyword evidence="6" id="KW-0539">Nucleus</keyword>
<feature type="coiled-coil region" evidence="7">
    <location>
        <begin position="126"/>
        <end position="153"/>
    </location>
</feature>